<evidence type="ECO:0000256" key="3">
    <source>
        <dbReference type="ARBA" id="ARBA00023004"/>
    </source>
</evidence>
<evidence type="ECO:0000256" key="2">
    <source>
        <dbReference type="ARBA" id="ARBA00022723"/>
    </source>
</evidence>
<dbReference type="PANTHER" id="PTHR43177:SF3">
    <property type="entry name" value="PROTEIN NRFC HOMOLOG"/>
    <property type="match status" value="1"/>
</dbReference>
<dbReference type="PANTHER" id="PTHR43177">
    <property type="entry name" value="PROTEIN NRFC"/>
    <property type="match status" value="1"/>
</dbReference>
<protein>
    <submittedName>
        <fullName evidence="6">4Fe-4S dicluster domain-containing protein</fullName>
    </submittedName>
</protein>
<dbReference type="PROSITE" id="PS00198">
    <property type="entry name" value="4FE4S_FER_1"/>
    <property type="match status" value="1"/>
</dbReference>
<gene>
    <name evidence="6" type="ORF">ENV52_05575</name>
</gene>
<feature type="domain" description="4Fe-4S ferredoxin-type" evidence="5">
    <location>
        <begin position="152"/>
        <end position="181"/>
    </location>
</feature>
<evidence type="ECO:0000256" key="4">
    <source>
        <dbReference type="ARBA" id="ARBA00023014"/>
    </source>
</evidence>
<keyword evidence="3" id="KW-0408">Iron</keyword>
<accession>A0A7V6A2Y0</accession>
<dbReference type="AlphaFoldDB" id="A0A7V6A2Y0"/>
<dbReference type="InterPro" id="IPR050954">
    <property type="entry name" value="ET_IronSulfur_Cluster-Binding"/>
</dbReference>
<reference evidence="6" key="1">
    <citation type="journal article" date="2020" name="mSystems">
        <title>Genome- and Community-Level Interaction Insights into Carbon Utilization and Element Cycling Functions of Hydrothermarchaeota in Hydrothermal Sediment.</title>
        <authorList>
            <person name="Zhou Z."/>
            <person name="Liu Y."/>
            <person name="Xu W."/>
            <person name="Pan J."/>
            <person name="Luo Z.H."/>
            <person name="Li M."/>
        </authorList>
    </citation>
    <scope>NUCLEOTIDE SEQUENCE [LARGE SCALE GENOMIC DNA]</scope>
    <source>
        <strain evidence="6">SpSt-767</strain>
    </source>
</reference>
<dbReference type="SUPFAM" id="SSF54862">
    <property type="entry name" value="4Fe-4S ferredoxins"/>
    <property type="match status" value="1"/>
</dbReference>
<dbReference type="Gene3D" id="3.30.70.20">
    <property type="match status" value="2"/>
</dbReference>
<dbReference type="EMBL" id="DTGR01000086">
    <property type="protein sequence ID" value="HHS29155.1"/>
    <property type="molecule type" value="Genomic_DNA"/>
</dbReference>
<evidence type="ECO:0000259" key="5">
    <source>
        <dbReference type="PROSITE" id="PS51379"/>
    </source>
</evidence>
<dbReference type="CDD" id="cd10551">
    <property type="entry name" value="PsrB"/>
    <property type="match status" value="1"/>
</dbReference>
<dbReference type="PROSITE" id="PS51379">
    <property type="entry name" value="4FE4S_FER_2"/>
    <property type="match status" value="1"/>
</dbReference>
<keyword evidence="2" id="KW-0479">Metal-binding</keyword>
<evidence type="ECO:0000313" key="6">
    <source>
        <dbReference type="EMBL" id="HHS29155.1"/>
    </source>
</evidence>
<keyword evidence="1" id="KW-0004">4Fe-4S</keyword>
<dbReference type="InterPro" id="IPR017896">
    <property type="entry name" value="4Fe4S_Fe-S-bd"/>
</dbReference>
<dbReference type="Pfam" id="PF13247">
    <property type="entry name" value="Fer4_11"/>
    <property type="match status" value="1"/>
</dbReference>
<keyword evidence="4" id="KW-0411">Iron-sulfur</keyword>
<organism evidence="6">
    <name type="scientific">Desulfobacca acetoxidans</name>
    <dbReference type="NCBI Taxonomy" id="60893"/>
    <lineage>
        <taxon>Bacteria</taxon>
        <taxon>Pseudomonadati</taxon>
        <taxon>Thermodesulfobacteriota</taxon>
        <taxon>Desulfobaccia</taxon>
        <taxon>Desulfobaccales</taxon>
        <taxon>Desulfobaccaceae</taxon>
        <taxon>Desulfobacca</taxon>
    </lineage>
</organism>
<dbReference type="GO" id="GO:0046872">
    <property type="term" value="F:metal ion binding"/>
    <property type="evidence" value="ECO:0007669"/>
    <property type="project" value="UniProtKB-KW"/>
</dbReference>
<name>A0A7V6A2Y0_9BACT</name>
<proteinExistence type="predicted"/>
<sequence>MDRRSFVKIGGLLGGALGAADLLIIGDALANPPADQKTSLPVLERVKAEPGEDVLIRMQRELVRAMNKPIEKRRWGMVIDTRKCVGCHSCNVGCIMENKLPPGVVYRPVIDLETGSYPNVGRKFVPRPCMHCSNPHCVPVCPVKATWQRPDGAVVIDYDVCIGCRYCITACPYQARTFDFGENWDSKAAAGKDGPLALQTGRKYAREPSFEYGALWHRSEGVIPGSPVGNARKCTFCVHRLEHRQLPMCVTTCIGRSTFFGDLNDPTTLVSQLAVQNNAISLKPELGTSPKVFYLL</sequence>
<evidence type="ECO:0000256" key="1">
    <source>
        <dbReference type="ARBA" id="ARBA00022485"/>
    </source>
</evidence>
<comment type="caution">
    <text evidence="6">The sequence shown here is derived from an EMBL/GenBank/DDBJ whole genome shotgun (WGS) entry which is preliminary data.</text>
</comment>
<dbReference type="InterPro" id="IPR017900">
    <property type="entry name" value="4Fe4S_Fe_S_CS"/>
</dbReference>
<dbReference type="GO" id="GO:0051539">
    <property type="term" value="F:4 iron, 4 sulfur cluster binding"/>
    <property type="evidence" value="ECO:0007669"/>
    <property type="project" value="UniProtKB-KW"/>
</dbReference>